<dbReference type="Proteomes" id="UP000824782">
    <property type="component" value="Unassembled WGS sequence"/>
</dbReference>
<gene>
    <name evidence="6" type="ORF">GDO81_000153</name>
</gene>
<evidence type="ECO:0000256" key="4">
    <source>
        <dbReference type="SAM" id="SignalP"/>
    </source>
</evidence>
<feature type="chain" id="PRO_5043742431" description="Ig-like domain-containing protein" evidence="4">
    <location>
        <begin position="18"/>
        <end position="251"/>
    </location>
</feature>
<keyword evidence="7" id="KW-1185">Reference proteome</keyword>
<evidence type="ECO:0000256" key="2">
    <source>
        <dbReference type="SAM" id="MobiDB-lite"/>
    </source>
</evidence>
<dbReference type="EMBL" id="WNYA01000001">
    <property type="protein sequence ID" value="KAG8591382.1"/>
    <property type="molecule type" value="Genomic_DNA"/>
</dbReference>
<dbReference type="InterPro" id="IPR003599">
    <property type="entry name" value="Ig_sub"/>
</dbReference>
<dbReference type="Gene3D" id="2.60.40.10">
    <property type="entry name" value="Immunoglobulins"/>
    <property type="match status" value="1"/>
</dbReference>
<feature type="compositionally biased region" description="Basic and acidic residues" evidence="2">
    <location>
        <begin position="242"/>
        <end position="251"/>
    </location>
</feature>
<keyword evidence="3" id="KW-0472">Membrane</keyword>
<name>A0AAV7D3Z8_ENGPU</name>
<feature type="compositionally biased region" description="Basic and acidic residues" evidence="2">
    <location>
        <begin position="182"/>
        <end position="193"/>
    </location>
</feature>
<evidence type="ECO:0000256" key="1">
    <source>
        <dbReference type="ARBA" id="ARBA00023319"/>
    </source>
</evidence>
<feature type="compositionally biased region" description="Low complexity" evidence="2">
    <location>
        <begin position="229"/>
        <end position="238"/>
    </location>
</feature>
<dbReference type="InterPro" id="IPR013783">
    <property type="entry name" value="Ig-like_fold"/>
</dbReference>
<dbReference type="GO" id="GO:0009897">
    <property type="term" value="C:external side of plasma membrane"/>
    <property type="evidence" value="ECO:0007669"/>
    <property type="project" value="TreeGrafter"/>
</dbReference>
<keyword evidence="1" id="KW-0393">Immunoglobulin domain</keyword>
<evidence type="ECO:0000313" key="7">
    <source>
        <dbReference type="Proteomes" id="UP000824782"/>
    </source>
</evidence>
<dbReference type="GO" id="GO:0050853">
    <property type="term" value="P:B cell receptor signaling pathway"/>
    <property type="evidence" value="ECO:0007669"/>
    <property type="project" value="TreeGrafter"/>
</dbReference>
<evidence type="ECO:0000256" key="3">
    <source>
        <dbReference type="SAM" id="Phobius"/>
    </source>
</evidence>
<dbReference type="InterPro" id="IPR013106">
    <property type="entry name" value="Ig_V-set"/>
</dbReference>
<dbReference type="AlphaFoldDB" id="A0AAV7D3Z8"/>
<keyword evidence="3" id="KW-1133">Transmembrane helix</keyword>
<reference evidence="6" key="1">
    <citation type="thesis" date="2020" institute="ProQuest LLC" country="789 East Eisenhower Parkway, Ann Arbor, MI, USA">
        <title>Comparative Genomics and Chromosome Evolution.</title>
        <authorList>
            <person name="Mudd A.B."/>
        </authorList>
    </citation>
    <scope>NUCLEOTIDE SEQUENCE</scope>
    <source>
        <strain evidence="6">237g6f4</strain>
        <tissue evidence="6">Blood</tissue>
    </source>
</reference>
<dbReference type="InterPro" id="IPR007110">
    <property type="entry name" value="Ig-like_dom"/>
</dbReference>
<organism evidence="6 7">
    <name type="scientific">Engystomops pustulosus</name>
    <name type="common">Tungara frog</name>
    <name type="synonym">Physalaemus pustulosus</name>
    <dbReference type="NCBI Taxonomy" id="76066"/>
    <lineage>
        <taxon>Eukaryota</taxon>
        <taxon>Metazoa</taxon>
        <taxon>Chordata</taxon>
        <taxon>Craniata</taxon>
        <taxon>Vertebrata</taxon>
        <taxon>Euteleostomi</taxon>
        <taxon>Amphibia</taxon>
        <taxon>Batrachia</taxon>
        <taxon>Anura</taxon>
        <taxon>Neobatrachia</taxon>
        <taxon>Hyloidea</taxon>
        <taxon>Leptodactylidae</taxon>
        <taxon>Leiuperinae</taxon>
        <taxon>Engystomops</taxon>
    </lineage>
</organism>
<evidence type="ECO:0000313" key="6">
    <source>
        <dbReference type="EMBL" id="KAG8591382.1"/>
    </source>
</evidence>
<dbReference type="GO" id="GO:0019815">
    <property type="term" value="C:B cell receptor complex"/>
    <property type="evidence" value="ECO:0007669"/>
    <property type="project" value="TreeGrafter"/>
</dbReference>
<dbReference type="PANTHER" id="PTHR14334">
    <property type="entry name" value="B-CELL ANTIGEN RECEPTOR COMPLEX-ASSOCIATED PROTEIN"/>
    <property type="match status" value="1"/>
</dbReference>
<feature type="signal peptide" evidence="4">
    <location>
        <begin position="1"/>
        <end position="17"/>
    </location>
</feature>
<proteinExistence type="predicted"/>
<dbReference type="SMART" id="SM00409">
    <property type="entry name" value="IG"/>
    <property type="match status" value="1"/>
</dbReference>
<dbReference type="PROSITE" id="PS50835">
    <property type="entry name" value="IG_LIKE"/>
    <property type="match status" value="1"/>
</dbReference>
<feature type="transmembrane region" description="Helical" evidence="3">
    <location>
        <begin position="145"/>
        <end position="165"/>
    </location>
</feature>
<feature type="region of interest" description="Disordered" evidence="2">
    <location>
        <begin position="173"/>
        <end position="204"/>
    </location>
</feature>
<dbReference type="Pfam" id="PF07686">
    <property type="entry name" value="V-set"/>
    <property type="match status" value="1"/>
</dbReference>
<keyword evidence="3" id="KW-0812">Transmembrane</keyword>
<dbReference type="GO" id="GO:0030183">
    <property type="term" value="P:B cell differentiation"/>
    <property type="evidence" value="ECO:0007669"/>
    <property type="project" value="TreeGrafter"/>
</dbReference>
<comment type="caution">
    <text evidence="6">The sequence shown here is derived from an EMBL/GenBank/DDBJ whole genome shotgun (WGS) entry which is preliminary data.</text>
</comment>
<feature type="region of interest" description="Disordered" evidence="2">
    <location>
        <begin position="227"/>
        <end position="251"/>
    </location>
</feature>
<accession>A0AAV7D3Z8</accession>
<dbReference type="InterPro" id="IPR036179">
    <property type="entry name" value="Ig-like_dom_sf"/>
</dbReference>
<feature type="domain" description="Ig-like" evidence="5">
    <location>
        <begin position="33"/>
        <end position="115"/>
    </location>
</feature>
<protein>
    <recommendedName>
        <fullName evidence="5">Ig-like domain-containing protein</fullName>
    </recommendedName>
</protein>
<sequence length="251" mass="28372">MWIYITFYLFLQNTAMGAITVIQNPYILNVTIGDTARISCHWTRGDVSRVRVQWRKYISSPGEENGTVLCSLLRTMDGNNPEERKNNKIICKMTTNTTILTIEETTKEDAGLYVCEFTIEIPKLMKDTGDGTWLYVQDKGSSNPWFALSGLLIFPLAVLITYIVCRSKKKKSKKIPQRRRQEHVELNQMHHDADEAEEDSSSSNSVQWAVSTLYESFDYFAMKPPDNKAAASSTSNSAQTGTKEEASLTAM</sequence>
<evidence type="ECO:0000259" key="5">
    <source>
        <dbReference type="PROSITE" id="PS50835"/>
    </source>
</evidence>
<keyword evidence="4" id="KW-0732">Signal</keyword>
<dbReference type="SUPFAM" id="SSF48726">
    <property type="entry name" value="Immunoglobulin"/>
    <property type="match status" value="1"/>
</dbReference>